<dbReference type="GeneID" id="92009276"/>
<dbReference type="RefSeq" id="XP_066632483.1">
    <property type="nucleotide sequence ID" value="XM_066776641.1"/>
</dbReference>
<reference evidence="1 2" key="1">
    <citation type="submission" date="2024-02" db="EMBL/GenBank/DDBJ databases">
        <title>De novo assembly and annotation of 12 fungi associated with fruit tree decline syndrome in Ontario, Canada.</title>
        <authorList>
            <person name="Sulman M."/>
            <person name="Ellouze W."/>
            <person name="Ilyukhin E."/>
        </authorList>
    </citation>
    <scope>NUCLEOTIDE SEQUENCE [LARGE SCALE GENOMIC DNA]</scope>
    <source>
        <strain evidence="1 2">FDS-637</strain>
    </source>
</reference>
<dbReference type="EMBL" id="JAJVCZ030000005">
    <property type="protein sequence ID" value="KAL0259454.1"/>
    <property type="molecule type" value="Genomic_DNA"/>
</dbReference>
<comment type="caution">
    <text evidence="1">The sequence shown here is derived from an EMBL/GenBank/DDBJ whole genome shotgun (WGS) entry which is preliminary data.</text>
</comment>
<keyword evidence="2" id="KW-1185">Reference proteome</keyword>
<evidence type="ECO:0000313" key="2">
    <source>
        <dbReference type="Proteomes" id="UP001430584"/>
    </source>
</evidence>
<dbReference type="Proteomes" id="UP001430584">
    <property type="component" value="Unassembled WGS sequence"/>
</dbReference>
<proteinExistence type="predicted"/>
<organism evidence="1 2">
    <name type="scientific">Diplodia seriata</name>
    <dbReference type="NCBI Taxonomy" id="420778"/>
    <lineage>
        <taxon>Eukaryota</taxon>
        <taxon>Fungi</taxon>
        <taxon>Dikarya</taxon>
        <taxon>Ascomycota</taxon>
        <taxon>Pezizomycotina</taxon>
        <taxon>Dothideomycetes</taxon>
        <taxon>Dothideomycetes incertae sedis</taxon>
        <taxon>Botryosphaeriales</taxon>
        <taxon>Botryosphaeriaceae</taxon>
        <taxon>Diplodia</taxon>
    </lineage>
</organism>
<name>A0ABR3CFN9_9PEZI</name>
<accession>A0ABR3CFN9</accession>
<gene>
    <name evidence="1" type="ORF">SLS55_005191</name>
</gene>
<protein>
    <submittedName>
        <fullName evidence="1">Uncharacterized protein</fullName>
    </submittedName>
</protein>
<sequence length="95" mass="10833">MGRQQTSRFTTFVRDHGLTRVNLLQFAAGLTALGPLFPYTTRQRSAELDQMFVYPVLETDKMDGRLEVSDKKSDALSKKFKERFDSLEENLGAKS</sequence>
<evidence type="ECO:0000313" key="1">
    <source>
        <dbReference type="EMBL" id="KAL0259454.1"/>
    </source>
</evidence>